<sequence length="180" mass="19275">MNDPERFLTDYCRVLGTAATSVKVVQFPGTANPHHATDALTGQPPLETEITVQLDTDTLVASGIDLAEGLTAMMTELRLRKHPLPQIITNLSTVSGARVTDDEYLDAYPPAARSAAENGPFAPYAYSGHGRIGEYELTLLLADDPAVPPLLHAEASNGQLEFHLIPLDGRQGMRKVAGDG</sequence>
<dbReference type="AlphaFoldDB" id="A0A1S6GKN2"/>
<proteinExistence type="predicted"/>
<protein>
    <submittedName>
        <fullName evidence="1">Uncharacterized protein</fullName>
    </submittedName>
</protein>
<gene>
    <name evidence="1" type="ORF">pCBMA213_2_00057</name>
</gene>
<dbReference type="RefSeq" id="WP_155909898.1">
    <property type="nucleotide sequence ID" value="NZ_KY349138.1"/>
</dbReference>
<geneLocation type="plasmid" evidence="1">
    <name>pCBMA213_2</name>
</geneLocation>
<keyword evidence="1" id="KW-0614">Plasmid</keyword>
<organism evidence="1">
    <name type="scientific">Mycolicibacterium sp. CBMA 213</name>
    <dbReference type="NCBI Taxonomy" id="1968788"/>
    <lineage>
        <taxon>Bacteria</taxon>
        <taxon>Bacillati</taxon>
        <taxon>Actinomycetota</taxon>
        <taxon>Actinomycetes</taxon>
        <taxon>Mycobacteriales</taxon>
        <taxon>Mycobacteriaceae</taxon>
        <taxon>Mycolicibacterium</taxon>
    </lineage>
</organism>
<accession>A0A1S6GKN2</accession>
<evidence type="ECO:0000313" key="1">
    <source>
        <dbReference type="EMBL" id="AQS22421.1"/>
    </source>
</evidence>
<name>A0A1S6GKN2_9MYCO</name>
<dbReference type="EMBL" id="KY349138">
    <property type="protein sequence ID" value="AQS22421.1"/>
    <property type="molecule type" value="Genomic_DNA"/>
</dbReference>
<reference evidence="1" key="1">
    <citation type="submission" date="2016-12" db="EMBL/GenBank/DDBJ databases">
        <title>Complete plasmid sequence carrying type IV-like and type VII secretion systems from an atypical mycobacteria strain.</title>
        <authorList>
            <person name="Morgado S."/>
            <person name="Marin M."/>
            <person name="Fonseca E."/>
            <person name="Freitas F."/>
            <person name="Vicente A.C."/>
        </authorList>
    </citation>
    <scope>NUCLEOTIDE SEQUENCE</scope>
    <source>
        <strain evidence="1">CBMA 213</strain>
        <plasmid evidence="1">pCBMA213_2</plasmid>
    </source>
</reference>